<dbReference type="SUPFAM" id="SSF53756">
    <property type="entry name" value="UDP-Glycosyltransferase/glycogen phosphorylase"/>
    <property type="match status" value="1"/>
</dbReference>
<feature type="domain" description="Glycosyl transferase family 1" evidence="3">
    <location>
        <begin position="181"/>
        <end position="337"/>
    </location>
</feature>
<dbReference type="Pfam" id="PF13579">
    <property type="entry name" value="Glyco_trans_4_4"/>
    <property type="match status" value="1"/>
</dbReference>
<comment type="caution">
    <text evidence="5">The sequence shown here is derived from an EMBL/GenBank/DDBJ whole genome shotgun (WGS) entry which is preliminary data.</text>
</comment>
<reference evidence="5 6" key="1">
    <citation type="journal article" date="2019" name="Int. J. Syst. Evol. Microbiol.">
        <title>The Global Catalogue of Microorganisms (GCM) 10K type strain sequencing project: providing services to taxonomists for standard genome sequencing and annotation.</title>
        <authorList>
            <consortium name="The Broad Institute Genomics Platform"/>
            <consortium name="The Broad Institute Genome Sequencing Center for Infectious Disease"/>
            <person name="Wu L."/>
            <person name="Ma J."/>
        </authorList>
    </citation>
    <scope>NUCLEOTIDE SEQUENCE [LARGE SCALE GENOMIC DNA]</scope>
    <source>
        <strain evidence="5 6">CGMCC 1.12563</strain>
    </source>
</reference>
<proteinExistence type="predicted"/>
<dbReference type="GO" id="GO:0016757">
    <property type="term" value="F:glycosyltransferase activity"/>
    <property type="evidence" value="ECO:0007669"/>
    <property type="project" value="UniProtKB-KW"/>
</dbReference>
<dbReference type="EC" id="2.4.-.-" evidence="5"/>
<evidence type="ECO:0000313" key="5">
    <source>
        <dbReference type="EMBL" id="MFD1513228.1"/>
    </source>
</evidence>
<evidence type="ECO:0000256" key="1">
    <source>
        <dbReference type="ARBA" id="ARBA00022676"/>
    </source>
</evidence>
<dbReference type="Proteomes" id="UP001597187">
    <property type="component" value="Unassembled WGS sequence"/>
</dbReference>
<feature type="domain" description="Glycosyltransferase subfamily 4-like N-terminal" evidence="4">
    <location>
        <begin position="47"/>
        <end position="164"/>
    </location>
</feature>
<evidence type="ECO:0000256" key="2">
    <source>
        <dbReference type="ARBA" id="ARBA00022679"/>
    </source>
</evidence>
<organism evidence="5 6">
    <name type="scientific">Halomarina rubra</name>
    <dbReference type="NCBI Taxonomy" id="2071873"/>
    <lineage>
        <taxon>Archaea</taxon>
        <taxon>Methanobacteriati</taxon>
        <taxon>Methanobacteriota</taxon>
        <taxon>Stenosarchaea group</taxon>
        <taxon>Halobacteria</taxon>
        <taxon>Halobacteriales</taxon>
        <taxon>Natronomonadaceae</taxon>
        <taxon>Halomarina</taxon>
    </lineage>
</organism>
<dbReference type="RefSeq" id="WP_250873184.1">
    <property type="nucleotide sequence ID" value="NZ_JALXFV010000003.1"/>
</dbReference>
<dbReference type="PANTHER" id="PTHR12526:SF510">
    <property type="entry name" value="D-INOSITOL 3-PHOSPHATE GLYCOSYLTRANSFERASE"/>
    <property type="match status" value="1"/>
</dbReference>
<evidence type="ECO:0000313" key="6">
    <source>
        <dbReference type="Proteomes" id="UP001597187"/>
    </source>
</evidence>
<protein>
    <submittedName>
        <fullName evidence="5">Glycosyltransferase</fullName>
        <ecNumber evidence="5">2.4.-.-</ecNumber>
    </submittedName>
</protein>
<gene>
    <name evidence="5" type="ORF">ACFSBT_08060</name>
</gene>
<evidence type="ECO:0000259" key="4">
    <source>
        <dbReference type="Pfam" id="PF13579"/>
    </source>
</evidence>
<dbReference type="EMBL" id="JBHUDC010000003">
    <property type="protein sequence ID" value="MFD1513228.1"/>
    <property type="molecule type" value="Genomic_DNA"/>
</dbReference>
<dbReference type="AlphaFoldDB" id="A0ABD6AVE4"/>
<sequence>MHRDAAVLVIAGLGIWVDGDPKVGKVETHVLPIAETADEVVYVCTGPVPEDGNGVEFHQLEPSRWKPLTLLRQFLAAMLLARRREFDLVASFSLVPYGLFALAVGALSRTPTHLGIIGSDLDVHAESSYGPAVQWLFRRFDVVSVSGSDFRTRLTAMGVPHERTFSVLHPVSSDFADASVADDPTYDVLWLTRMSSEKDPLLFVEALAALRERGVSFTAALVGGGPLEAEVRRAVADRGLDDVVNVPGWANDPVEYYRDARVYVLTSEREMLPLSLVEAMLVGVPSVVPAVGAIPDVVDDGENGLLVADRTPAAYADAIERLLTDETERAEMARAATDVESRLSFEAVGETWAEVFEYVETGRRPSERD</sequence>
<name>A0ABD6AVE4_9EURY</name>
<keyword evidence="6" id="KW-1185">Reference proteome</keyword>
<dbReference type="PANTHER" id="PTHR12526">
    <property type="entry name" value="GLYCOSYLTRANSFERASE"/>
    <property type="match status" value="1"/>
</dbReference>
<keyword evidence="1 5" id="KW-0328">Glycosyltransferase</keyword>
<dbReference type="Gene3D" id="3.40.50.2000">
    <property type="entry name" value="Glycogen Phosphorylase B"/>
    <property type="match status" value="2"/>
</dbReference>
<dbReference type="InterPro" id="IPR028098">
    <property type="entry name" value="Glyco_trans_4-like_N"/>
</dbReference>
<keyword evidence="2 5" id="KW-0808">Transferase</keyword>
<accession>A0ABD6AVE4</accession>
<dbReference type="InterPro" id="IPR001296">
    <property type="entry name" value="Glyco_trans_1"/>
</dbReference>
<evidence type="ECO:0000259" key="3">
    <source>
        <dbReference type="Pfam" id="PF00534"/>
    </source>
</evidence>
<dbReference type="Pfam" id="PF00534">
    <property type="entry name" value="Glycos_transf_1"/>
    <property type="match status" value="1"/>
</dbReference>